<sequence>MEAGECDAGGNGGGGSSATHLPGSVTDAANQQAASYSDVLHRMREQLELMRDITSTLHTQCVDLSATREDVSGRLAERLMRIESDIAHMKQMIESSQVRVGEAVVCQRTLSKERAKASNSCRRSGVGPRCVGVLTAEPLCERTMSCPFLATKKASVPPREIGKGPEDTTGATHRNMPIAPRSLDQGASHSRGRSSSLPPRVVSPSLHDDASPSGQRSSGGQVRIEDIEVLHQLLVQNHAIACMDASQLPNQSPMTLQDHASVRRALQAAKDALWMGFGSLQNIRYQHDPQLEGNLFHLHKRGSMSTRNDGPAQLLLTPLDHANISSFFSPRDLGHRLLSKGAFSLSYGCCDRFAVDYAKSATRAMWERMPTDVARNMGRGLVNLKTLVVRYPVDAPSWCCEVTYNPLWCSHVWVSIVEGHVEGREAMKKEKRQREASSRGAPTATTNQQASFHGKADKGSLHTIVFEAVPLSECDRATSVSNEYSRLTIRLLNEYSWPPPASSSSSRTPRRRSLPPPTPITLPALTTITGLRPGQANIISDRRWRTPALERAQGSTTQLPPNPRPWDRASLSFIGTSKRLKHIDMETKMGVMVEVLSRVSPPADGQPGGLAALETIATLELEIGLSKSEAAVDKLRGLLVRHKCRSIRSILILINIEKNAVDSRELFAFLSAVDRLQEALGTHTDISILTPYLRDRGLRVGFHLPAIVPATSYRLFTFTFNMIAGQAATVEWRVDASRQEELRSPPQAETDLFHTLRFPSAKKVDVSVDNLGALASRPLPTLSALAALPADAFPAASKLAIVDGRLCEPGGVLAQKMPKIASVTVGPSNSSGAVMAADLLGLLRRAGGGKTLRVDIGGVLGGLGGAGVRWDED</sequence>
<feature type="region of interest" description="Disordered" evidence="1">
    <location>
        <begin position="425"/>
        <end position="456"/>
    </location>
</feature>
<accession>A0A0G4G9D8</accession>
<feature type="region of interest" description="Disordered" evidence="1">
    <location>
        <begin position="155"/>
        <end position="221"/>
    </location>
</feature>
<feature type="region of interest" description="Disordered" evidence="1">
    <location>
        <begin position="498"/>
        <end position="522"/>
    </location>
</feature>
<evidence type="ECO:0000313" key="2">
    <source>
        <dbReference type="EMBL" id="CEM25408.1"/>
    </source>
</evidence>
<proteinExistence type="predicted"/>
<dbReference type="VEuPathDB" id="CryptoDB:Vbra_17241"/>
<feature type="compositionally biased region" description="Gly residues" evidence="1">
    <location>
        <begin position="7"/>
        <end position="16"/>
    </location>
</feature>
<name>A0A0G4G9D8_VITBC</name>
<organism evidence="2 3">
    <name type="scientific">Vitrella brassicaformis (strain CCMP3155)</name>
    <dbReference type="NCBI Taxonomy" id="1169540"/>
    <lineage>
        <taxon>Eukaryota</taxon>
        <taxon>Sar</taxon>
        <taxon>Alveolata</taxon>
        <taxon>Colpodellida</taxon>
        <taxon>Vitrellaceae</taxon>
        <taxon>Vitrella</taxon>
    </lineage>
</organism>
<dbReference type="EMBL" id="CDMY01000600">
    <property type="protein sequence ID" value="CEM25408.1"/>
    <property type="molecule type" value="Genomic_DNA"/>
</dbReference>
<keyword evidence="3" id="KW-1185">Reference proteome</keyword>
<reference evidence="2 3" key="1">
    <citation type="submission" date="2014-11" db="EMBL/GenBank/DDBJ databases">
        <authorList>
            <person name="Zhu J."/>
            <person name="Qi W."/>
            <person name="Song R."/>
        </authorList>
    </citation>
    <scope>NUCLEOTIDE SEQUENCE [LARGE SCALE GENOMIC DNA]</scope>
</reference>
<gene>
    <name evidence="2" type="ORF">Vbra_17241</name>
</gene>
<dbReference type="InParanoid" id="A0A0G4G9D8"/>
<protein>
    <submittedName>
        <fullName evidence="2">Uncharacterized protein</fullName>
    </submittedName>
</protein>
<feature type="compositionally biased region" description="Low complexity" evidence="1">
    <location>
        <begin position="193"/>
        <end position="205"/>
    </location>
</feature>
<dbReference type="AlphaFoldDB" id="A0A0G4G9D8"/>
<feature type="compositionally biased region" description="Basic and acidic residues" evidence="1">
    <location>
        <begin position="425"/>
        <end position="437"/>
    </location>
</feature>
<dbReference type="Proteomes" id="UP000041254">
    <property type="component" value="Unassembled WGS sequence"/>
</dbReference>
<feature type="region of interest" description="Disordered" evidence="1">
    <location>
        <begin position="1"/>
        <end position="24"/>
    </location>
</feature>
<evidence type="ECO:0000313" key="3">
    <source>
        <dbReference type="Proteomes" id="UP000041254"/>
    </source>
</evidence>
<dbReference type="PhylomeDB" id="A0A0G4G9D8"/>
<evidence type="ECO:0000256" key="1">
    <source>
        <dbReference type="SAM" id="MobiDB-lite"/>
    </source>
</evidence>